<dbReference type="Gene3D" id="2.130.10.10">
    <property type="entry name" value="YVTN repeat-like/Quinoprotein amine dehydrogenase"/>
    <property type="match status" value="2"/>
</dbReference>
<dbReference type="eggNOG" id="KOG0266">
    <property type="taxonomic scope" value="Eukaryota"/>
</dbReference>
<dbReference type="HOGENOM" id="CLU_607362_0_0_1"/>
<evidence type="ECO:0000256" key="1">
    <source>
        <dbReference type="ARBA" id="ARBA00022786"/>
    </source>
</evidence>
<feature type="domain" description="SOCS box" evidence="2">
    <location>
        <begin position="400"/>
        <end position="436"/>
    </location>
</feature>
<dbReference type="InterPro" id="IPR051983">
    <property type="entry name" value="WSB_SOCS-box_domain"/>
</dbReference>
<gene>
    <name evidence="3" type="ORF">NEMVEDRAFT_v1g241856</name>
</gene>
<dbReference type="InterPro" id="IPR001496">
    <property type="entry name" value="SOCS_box"/>
</dbReference>
<dbReference type="SUPFAM" id="SSF158235">
    <property type="entry name" value="SOCS box-like"/>
    <property type="match status" value="1"/>
</dbReference>
<organism evidence="3 4">
    <name type="scientific">Nematostella vectensis</name>
    <name type="common">Starlet sea anemone</name>
    <dbReference type="NCBI Taxonomy" id="45351"/>
    <lineage>
        <taxon>Eukaryota</taxon>
        <taxon>Metazoa</taxon>
        <taxon>Cnidaria</taxon>
        <taxon>Anthozoa</taxon>
        <taxon>Hexacorallia</taxon>
        <taxon>Actiniaria</taxon>
        <taxon>Edwardsiidae</taxon>
        <taxon>Nematostella</taxon>
    </lineage>
</organism>
<name>A7RZX2_NEMVE</name>
<evidence type="ECO:0000313" key="4">
    <source>
        <dbReference type="Proteomes" id="UP000001593"/>
    </source>
</evidence>
<proteinExistence type="predicted"/>
<dbReference type="InterPro" id="IPR036322">
    <property type="entry name" value="WD40_repeat_dom_sf"/>
</dbReference>
<dbReference type="InterPro" id="IPR001680">
    <property type="entry name" value="WD40_rpt"/>
</dbReference>
<dbReference type="KEGG" id="nve:5514925"/>
<dbReference type="PANTHER" id="PTHR15622:SF2">
    <property type="entry name" value="U4_U6 SMALL NUCLEAR RIBONUCLEOPROTEIN PRP4"/>
    <property type="match status" value="1"/>
</dbReference>
<sequence length="451" mass="50248">MSSDMGCKCSKDFAGHLPKVVYRPLRPHGASIPPPFTVIHRLKHVGPLGFEQPFRISACCFIPDDDNMLITLSTLSVQDAARPFRAGFVQSWDLQDTESGHDDSLFTYSPKPTLSVSPDGGLVGAILNSGRRQLIIAERDKECTLEPCKIECVSRTGDENLSARTACCVFAPCGTIAVTVSNVTLSVTRGTEINEICLWRVDGRTFQSRWKSSCEVILPNFSGSLLSLVFSPDSSLIALSTSHGQVYVIRSSNLEICQTLKHDRSVGESCFCQFDPRFAFNKLTACFSNGTFKVWRLDEDNPICMKSRNISEDSCKITCFSYCPDGALIAFGLSNGTVHVYDTEFYKFLYIVNQDQYVIPRAGRGLSVCSVSFPKTCQQIAVGYNNSYVCIWQLPVKMELQHLCRIVINQLVPANRIHELPLPKSLKAYLLYTFLNLDEREVTECQTSSQQ</sequence>
<dbReference type="SMART" id="SM00969">
    <property type="entry name" value="SOCS_box"/>
    <property type="match status" value="1"/>
</dbReference>
<evidence type="ECO:0000259" key="2">
    <source>
        <dbReference type="PROSITE" id="PS50225"/>
    </source>
</evidence>
<dbReference type="Gene3D" id="1.10.750.20">
    <property type="entry name" value="SOCS box"/>
    <property type="match status" value="1"/>
</dbReference>
<dbReference type="FunCoup" id="A7RZX2">
    <property type="interactions" value="97"/>
</dbReference>
<dbReference type="OrthoDB" id="2013972at2759"/>
<dbReference type="Pfam" id="PF07525">
    <property type="entry name" value="SOCS_box"/>
    <property type="match status" value="1"/>
</dbReference>
<dbReference type="Proteomes" id="UP000001593">
    <property type="component" value="Unassembled WGS sequence"/>
</dbReference>
<dbReference type="PANTHER" id="PTHR15622">
    <property type="entry name" value="WD40 REPEAT PROTEIN"/>
    <property type="match status" value="1"/>
</dbReference>
<dbReference type="InParanoid" id="A7RZX2"/>
<dbReference type="SUPFAM" id="SSF50978">
    <property type="entry name" value="WD40 repeat-like"/>
    <property type="match status" value="1"/>
</dbReference>
<dbReference type="SMART" id="SM00320">
    <property type="entry name" value="WD40"/>
    <property type="match status" value="4"/>
</dbReference>
<dbReference type="InterPro" id="IPR036036">
    <property type="entry name" value="SOCS_box-like_dom_sf"/>
</dbReference>
<dbReference type="Pfam" id="PF00400">
    <property type="entry name" value="WD40"/>
    <property type="match status" value="1"/>
</dbReference>
<dbReference type="EMBL" id="DS469558">
    <property type="protein sequence ID" value="EDO43064.1"/>
    <property type="molecule type" value="Genomic_DNA"/>
</dbReference>
<dbReference type="InterPro" id="IPR015943">
    <property type="entry name" value="WD40/YVTN_repeat-like_dom_sf"/>
</dbReference>
<dbReference type="SMART" id="SM00253">
    <property type="entry name" value="SOCS"/>
    <property type="match status" value="1"/>
</dbReference>
<keyword evidence="4" id="KW-1185">Reference proteome</keyword>
<protein>
    <recommendedName>
        <fullName evidence="2">SOCS box domain-containing protein</fullName>
    </recommendedName>
</protein>
<dbReference type="CDD" id="cd03717">
    <property type="entry name" value="SOCS_SOCS_like"/>
    <property type="match status" value="1"/>
</dbReference>
<dbReference type="GO" id="GO:0035556">
    <property type="term" value="P:intracellular signal transduction"/>
    <property type="evidence" value="ECO:0007669"/>
    <property type="project" value="InterPro"/>
</dbReference>
<accession>A7RZX2</accession>
<keyword evidence="1" id="KW-0833">Ubl conjugation pathway</keyword>
<dbReference type="AlphaFoldDB" id="A7RZX2"/>
<dbReference type="STRING" id="45351.A7RZX2"/>
<dbReference type="FunFam" id="1.10.750.20:FF:000001">
    <property type="entry name" value="Ankyrin repeat and SOCS box containing 1"/>
    <property type="match status" value="1"/>
</dbReference>
<dbReference type="PROSITE" id="PS50225">
    <property type="entry name" value="SOCS"/>
    <property type="match status" value="1"/>
</dbReference>
<dbReference type="OMA" id="WQLPVKM"/>
<evidence type="ECO:0000313" key="3">
    <source>
        <dbReference type="EMBL" id="EDO43064.1"/>
    </source>
</evidence>
<dbReference type="GO" id="GO:0000209">
    <property type="term" value="P:protein polyubiquitination"/>
    <property type="evidence" value="ECO:0000318"/>
    <property type="project" value="GO_Central"/>
</dbReference>
<dbReference type="PhylomeDB" id="A7RZX2"/>
<reference evidence="3 4" key="1">
    <citation type="journal article" date="2007" name="Science">
        <title>Sea anemone genome reveals ancestral eumetazoan gene repertoire and genomic organization.</title>
        <authorList>
            <person name="Putnam N.H."/>
            <person name="Srivastava M."/>
            <person name="Hellsten U."/>
            <person name="Dirks B."/>
            <person name="Chapman J."/>
            <person name="Salamov A."/>
            <person name="Terry A."/>
            <person name="Shapiro H."/>
            <person name="Lindquist E."/>
            <person name="Kapitonov V.V."/>
            <person name="Jurka J."/>
            <person name="Genikhovich G."/>
            <person name="Grigoriev I.V."/>
            <person name="Lucas S.M."/>
            <person name="Steele R.E."/>
            <person name="Finnerty J.R."/>
            <person name="Technau U."/>
            <person name="Martindale M.Q."/>
            <person name="Rokhsar D.S."/>
        </authorList>
    </citation>
    <scope>NUCLEOTIDE SEQUENCE [LARGE SCALE GENOMIC DNA]</scope>
    <source>
        <strain evidence="4">CH2 X CH6</strain>
    </source>
</reference>